<organism evidence="1 2">
    <name type="scientific">Characodon lateralis</name>
    <dbReference type="NCBI Taxonomy" id="208331"/>
    <lineage>
        <taxon>Eukaryota</taxon>
        <taxon>Metazoa</taxon>
        <taxon>Chordata</taxon>
        <taxon>Craniata</taxon>
        <taxon>Vertebrata</taxon>
        <taxon>Euteleostomi</taxon>
        <taxon>Actinopterygii</taxon>
        <taxon>Neopterygii</taxon>
        <taxon>Teleostei</taxon>
        <taxon>Neoteleostei</taxon>
        <taxon>Acanthomorphata</taxon>
        <taxon>Ovalentaria</taxon>
        <taxon>Atherinomorphae</taxon>
        <taxon>Cyprinodontiformes</taxon>
        <taxon>Goodeidae</taxon>
        <taxon>Characodon</taxon>
    </lineage>
</organism>
<accession>A0ABU7DNU1</accession>
<keyword evidence="2" id="KW-1185">Reference proteome</keyword>
<sequence length="79" mass="9292">MQTSRHSDEVLLVGVVCRLLLHTCIESWPGAFLRSCRTSILRLMLHVEWSYGSQPWINFLHLWTETQDLIYRLPLQAPK</sequence>
<proteinExistence type="predicted"/>
<comment type="caution">
    <text evidence="1">The sequence shown here is derived from an EMBL/GenBank/DDBJ whole genome shotgun (WGS) entry which is preliminary data.</text>
</comment>
<name>A0ABU7DNU1_9TELE</name>
<gene>
    <name evidence="1" type="ORF">CHARACLAT_031773</name>
</gene>
<dbReference type="EMBL" id="JAHUTJ010029887">
    <property type="protein sequence ID" value="MED6275939.1"/>
    <property type="molecule type" value="Genomic_DNA"/>
</dbReference>
<dbReference type="Proteomes" id="UP001352852">
    <property type="component" value="Unassembled WGS sequence"/>
</dbReference>
<protein>
    <recommendedName>
        <fullName evidence="3">Secreted protein</fullName>
    </recommendedName>
</protein>
<evidence type="ECO:0000313" key="1">
    <source>
        <dbReference type="EMBL" id="MED6275939.1"/>
    </source>
</evidence>
<reference evidence="1 2" key="1">
    <citation type="submission" date="2021-06" db="EMBL/GenBank/DDBJ databases">
        <authorList>
            <person name="Palmer J.M."/>
        </authorList>
    </citation>
    <scope>NUCLEOTIDE SEQUENCE [LARGE SCALE GENOMIC DNA]</scope>
    <source>
        <strain evidence="1 2">CL_MEX2019</strain>
        <tissue evidence="1">Muscle</tissue>
    </source>
</reference>
<evidence type="ECO:0008006" key="3">
    <source>
        <dbReference type="Google" id="ProtNLM"/>
    </source>
</evidence>
<evidence type="ECO:0000313" key="2">
    <source>
        <dbReference type="Proteomes" id="UP001352852"/>
    </source>
</evidence>